<proteinExistence type="predicted"/>
<dbReference type="EMBL" id="MEXH01000002">
    <property type="protein sequence ID" value="OGC93164.1"/>
    <property type="molecule type" value="Genomic_DNA"/>
</dbReference>
<evidence type="ECO:0000313" key="4">
    <source>
        <dbReference type="Proteomes" id="UP000178176"/>
    </source>
</evidence>
<dbReference type="PIRSF" id="PIRSF016487">
    <property type="entry name" value="CYTH_UCP016487"/>
    <property type="match status" value="1"/>
</dbReference>
<feature type="domain" description="CYTH" evidence="2">
    <location>
        <begin position="13"/>
        <end position="160"/>
    </location>
</feature>
<comment type="caution">
    <text evidence="3">The sequence shown here is derived from an EMBL/GenBank/DDBJ whole genome shotgun (WGS) entry which is preliminary data.</text>
</comment>
<evidence type="ECO:0000313" key="3">
    <source>
        <dbReference type="EMBL" id="OGC93164.1"/>
    </source>
</evidence>
<dbReference type="CDD" id="cd07761">
    <property type="entry name" value="CYTH-like_CthTTM-like"/>
    <property type="match status" value="1"/>
</dbReference>
<gene>
    <name evidence="3" type="ORF">A2876_00820</name>
</gene>
<dbReference type="SUPFAM" id="SSF55154">
    <property type="entry name" value="CYTH-like phosphatases"/>
    <property type="match status" value="1"/>
</dbReference>
<dbReference type="InterPro" id="IPR023577">
    <property type="entry name" value="CYTH_domain"/>
</dbReference>
<dbReference type="PANTHER" id="PTHR40114:SF1">
    <property type="entry name" value="SLR0698 PROTEIN"/>
    <property type="match status" value="1"/>
</dbReference>
<dbReference type="PROSITE" id="PS51707">
    <property type="entry name" value="CYTH"/>
    <property type="match status" value="1"/>
</dbReference>
<name>A0A1F4YH11_9BACT</name>
<dbReference type="InterPro" id="IPR012042">
    <property type="entry name" value="NeuTTM/CthTTM-like"/>
</dbReference>
<evidence type="ECO:0000259" key="2">
    <source>
        <dbReference type="PROSITE" id="PS51707"/>
    </source>
</evidence>
<accession>A0A1F4YH11</accession>
<dbReference type="Proteomes" id="UP000178176">
    <property type="component" value="Unassembled WGS sequence"/>
</dbReference>
<sequence>MLTGQGEALFTKRLEIEKKFLVKTLPDLESLEKTDILQGYLASPAGDELRIRKMGSNYLRTHKRSYPSGYREEIEEFIPHEEFDNLWPQTQGKRIEKTRYKIPYRELIIELDVFSGHHKGLALAEVEFHSEQEADSFSPPEWFGKEVTLDPKYKNANLAN</sequence>
<dbReference type="Pfam" id="PF01928">
    <property type="entry name" value="CYTH"/>
    <property type="match status" value="1"/>
</dbReference>
<dbReference type="Gene3D" id="2.40.320.10">
    <property type="entry name" value="Hypothetical Protein Pfu-838710-001"/>
    <property type="match status" value="1"/>
</dbReference>
<protein>
    <recommendedName>
        <fullName evidence="2">CYTH domain-containing protein</fullName>
    </recommendedName>
</protein>
<feature type="active site" description="Proton acceptor" evidence="1">
    <location>
        <position position="40"/>
    </location>
</feature>
<organism evidence="3 4">
    <name type="scientific">Candidatus Amesbacteria bacterium RIFCSPHIGHO2_01_FULL_48_32b</name>
    <dbReference type="NCBI Taxonomy" id="1797253"/>
    <lineage>
        <taxon>Bacteria</taxon>
        <taxon>Candidatus Amesiibacteriota</taxon>
    </lineage>
</organism>
<dbReference type="SMART" id="SM01118">
    <property type="entry name" value="CYTH"/>
    <property type="match status" value="1"/>
</dbReference>
<evidence type="ECO:0000256" key="1">
    <source>
        <dbReference type="PIRSR" id="PIRSR016487-1"/>
    </source>
</evidence>
<dbReference type="PANTHER" id="PTHR40114">
    <property type="entry name" value="SLR0698 PROTEIN"/>
    <property type="match status" value="1"/>
</dbReference>
<dbReference type="InterPro" id="IPR033469">
    <property type="entry name" value="CYTH-like_dom_sf"/>
</dbReference>
<reference evidence="3 4" key="1">
    <citation type="journal article" date="2016" name="Nat. Commun.">
        <title>Thousands of microbial genomes shed light on interconnected biogeochemical processes in an aquifer system.</title>
        <authorList>
            <person name="Anantharaman K."/>
            <person name="Brown C.T."/>
            <person name="Hug L.A."/>
            <person name="Sharon I."/>
            <person name="Castelle C.J."/>
            <person name="Probst A.J."/>
            <person name="Thomas B.C."/>
            <person name="Singh A."/>
            <person name="Wilkins M.J."/>
            <person name="Karaoz U."/>
            <person name="Brodie E.L."/>
            <person name="Williams K.H."/>
            <person name="Hubbard S.S."/>
            <person name="Banfield J.F."/>
        </authorList>
    </citation>
    <scope>NUCLEOTIDE SEQUENCE [LARGE SCALE GENOMIC DNA]</scope>
</reference>
<dbReference type="AlphaFoldDB" id="A0A1F4YH11"/>